<keyword evidence="5" id="KW-0540">Nuclease</keyword>
<dbReference type="InterPro" id="IPR000477">
    <property type="entry name" value="RT_dom"/>
</dbReference>
<keyword evidence="4" id="KW-0548">Nucleotidyltransferase</keyword>
<dbReference type="Gene3D" id="3.10.10.10">
    <property type="entry name" value="HIV Type 1 Reverse Transcriptase, subunit A, domain 1"/>
    <property type="match status" value="1"/>
</dbReference>
<dbReference type="InterPro" id="IPR021109">
    <property type="entry name" value="Peptidase_aspartic_dom_sf"/>
</dbReference>
<organism evidence="10 11">
    <name type="scientific">Vigna mungo</name>
    <name type="common">Black gram</name>
    <name type="synonym">Phaseolus mungo</name>
    <dbReference type="NCBI Taxonomy" id="3915"/>
    <lineage>
        <taxon>Eukaryota</taxon>
        <taxon>Viridiplantae</taxon>
        <taxon>Streptophyta</taxon>
        <taxon>Embryophyta</taxon>
        <taxon>Tracheophyta</taxon>
        <taxon>Spermatophyta</taxon>
        <taxon>Magnoliopsida</taxon>
        <taxon>eudicotyledons</taxon>
        <taxon>Gunneridae</taxon>
        <taxon>Pentapetalae</taxon>
        <taxon>rosids</taxon>
        <taxon>fabids</taxon>
        <taxon>Fabales</taxon>
        <taxon>Fabaceae</taxon>
        <taxon>Papilionoideae</taxon>
        <taxon>50 kb inversion clade</taxon>
        <taxon>NPAAA clade</taxon>
        <taxon>indigoferoid/millettioid clade</taxon>
        <taxon>Phaseoleae</taxon>
        <taxon>Vigna</taxon>
    </lineage>
</organism>
<feature type="domain" description="Reverse transcriptase" evidence="9">
    <location>
        <begin position="496"/>
        <end position="694"/>
    </location>
</feature>
<evidence type="ECO:0000313" key="11">
    <source>
        <dbReference type="Proteomes" id="UP001374535"/>
    </source>
</evidence>
<dbReference type="InterPro" id="IPR041373">
    <property type="entry name" value="RT_RNaseH"/>
</dbReference>
<dbReference type="SUPFAM" id="SSF56672">
    <property type="entry name" value="DNA/RNA polymerases"/>
    <property type="match status" value="1"/>
</dbReference>
<evidence type="ECO:0000256" key="3">
    <source>
        <dbReference type="ARBA" id="ARBA00022679"/>
    </source>
</evidence>
<dbReference type="InterPro" id="IPR043128">
    <property type="entry name" value="Rev_trsase/Diguanyl_cyclase"/>
</dbReference>
<dbReference type="FunFam" id="3.30.70.270:FF:000020">
    <property type="entry name" value="Transposon Tf2-6 polyprotein-like Protein"/>
    <property type="match status" value="1"/>
</dbReference>
<dbReference type="Pfam" id="PF00078">
    <property type="entry name" value="RVT_1"/>
    <property type="match status" value="1"/>
</dbReference>
<evidence type="ECO:0000256" key="4">
    <source>
        <dbReference type="ARBA" id="ARBA00022695"/>
    </source>
</evidence>
<keyword evidence="2" id="KW-0645">Protease</keyword>
<dbReference type="CDD" id="cd00303">
    <property type="entry name" value="retropepsin_like"/>
    <property type="match status" value="1"/>
</dbReference>
<protein>
    <recommendedName>
        <fullName evidence="1">RNA-directed DNA polymerase</fullName>
        <ecNumber evidence="1">2.7.7.49</ecNumber>
    </recommendedName>
</protein>
<accession>A0AAQ3NZ36</accession>
<proteinExistence type="predicted"/>
<keyword evidence="11" id="KW-1185">Reference proteome</keyword>
<dbReference type="GO" id="GO:0003964">
    <property type="term" value="F:RNA-directed DNA polymerase activity"/>
    <property type="evidence" value="ECO:0007669"/>
    <property type="project" value="UniProtKB-KW"/>
</dbReference>
<keyword evidence="8" id="KW-0695">RNA-directed DNA polymerase</keyword>
<dbReference type="EMBL" id="CP144699">
    <property type="protein sequence ID" value="WVZ18388.1"/>
    <property type="molecule type" value="Genomic_DNA"/>
</dbReference>
<reference evidence="10 11" key="1">
    <citation type="journal article" date="2023" name="Life. Sci Alliance">
        <title>Evolutionary insights into 3D genome organization and epigenetic landscape of Vigna mungo.</title>
        <authorList>
            <person name="Junaid A."/>
            <person name="Singh B."/>
            <person name="Bhatia S."/>
        </authorList>
    </citation>
    <scope>NUCLEOTIDE SEQUENCE [LARGE SCALE GENOMIC DNA]</scope>
    <source>
        <strain evidence="10">Urdbean</strain>
    </source>
</reference>
<dbReference type="InterPro" id="IPR050951">
    <property type="entry name" value="Retrovirus_Pol_polyprotein"/>
</dbReference>
<evidence type="ECO:0000256" key="7">
    <source>
        <dbReference type="ARBA" id="ARBA00022801"/>
    </source>
</evidence>
<dbReference type="Proteomes" id="UP001374535">
    <property type="component" value="Chromosome 2"/>
</dbReference>
<evidence type="ECO:0000256" key="1">
    <source>
        <dbReference type="ARBA" id="ARBA00012493"/>
    </source>
</evidence>
<keyword evidence="6" id="KW-0255">Endonuclease</keyword>
<dbReference type="PROSITE" id="PS50878">
    <property type="entry name" value="RT_POL"/>
    <property type="match status" value="1"/>
</dbReference>
<dbReference type="GO" id="GO:0006508">
    <property type="term" value="P:proteolysis"/>
    <property type="evidence" value="ECO:0007669"/>
    <property type="project" value="UniProtKB-KW"/>
</dbReference>
<dbReference type="Pfam" id="PF03732">
    <property type="entry name" value="Retrotrans_gag"/>
    <property type="match status" value="1"/>
</dbReference>
<evidence type="ECO:0000256" key="8">
    <source>
        <dbReference type="ARBA" id="ARBA00022918"/>
    </source>
</evidence>
<dbReference type="Gene3D" id="3.30.70.270">
    <property type="match status" value="2"/>
</dbReference>
<evidence type="ECO:0000313" key="10">
    <source>
        <dbReference type="EMBL" id="WVZ18388.1"/>
    </source>
</evidence>
<dbReference type="InterPro" id="IPR005162">
    <property type="entry name" value="Retrotrans_gag_dom"/>
</dbReference>
<dbReference type="CDD" id="cd01647">
    <property type="entry name" value="RT_LTR"/>
    <property type="match status" value="1"/>
</dbReference>
<dbReference type="GO" id="GO:0008233">
    <property type="term" value="F:peptidase activity"/>
    <property type="evidence" value="ECO:0007669"/>
    <property type="project" value="UniProtKB-KW"/>
</dbReference>
<evidence type="ECO:0000256" key="2">
    <source>
        <dbReference type="ARBA" id="ARBA00022670"/>
    </source>
</evidence>
<dbReference type="GO" id="GO:0004519">
    <property type="term" value="F:endonuclease activity"/>
    <property type="evidence" value="ECO:0007669"/>
    <property type="project" value="UniProtKB-KW"/>
</dbReference>
<evidence type="ECO:0000256" key="6">
    <source>
        <dbReference type="ARBA" id="ARBA00022759"/>
    </source>
</evidence>
<dbReference type="Gene3D" id="2.40.70.10">
    <property type="entry name" value="Acid Proteases"/>
    <property type="match status" value="1"/>
</dbReference>
<dbReference type="PANTHER" id="PTHR37984">
    <property type="entry name" value="PROTEIN CBG26694"/>
    <property type="match status" value="1"/>
</dbReference>
<gene>
    <name evidence="10" type="ORF">V8G54_005710</name>
</gene>
<dbReference type="InterPro" id="IPR043502">
    <property type="entry name" value="DNA/RNA_pol_sf"/>
</dbReference>
<name>A0AAQ3NZ36_VIGMU</name>
<dbReference type="FunFam" id="3.10.10.10:FF:000007">
    <property type="entry name" value="Retrovirus-related Pol polyprotein from transposon 17.6-like Protein"/>
    <property type="match status" value="1"/>
</dbReference>
<dbReference type="PANTHER" id="PTHR37984:SF5">
    <property type="entry name" value="PROTEIN NYNRIN-LIKE"/>
    <property type="match status" value="1"/>
</dbReference>
<evidence type="ECO:0000256" key="5">
    <source>
        <dbReference type="ARBA" id="ARBA00022722"/>
    </source>
</evidence>
<keyword evidence="3" id="KW-0808">Transferase</keyword>
<dbReference type="Pfam" id="PF17917">
    <property type="entry name" value="RT_RNaseH"/>
    <property type="match status" value="1"/>
</dbReference>
<sequence>MNSKIFGYLEEGNFAPRSRNFERGESLEHILVAREEILEVFGEQLSRRFKSGIEVIEVLGETPLLFIGAFIPYHGREYTSQRNFSHHVQAFRDEVAVDNLLKQKMNAPETSSGPAISAHQPFQVRNVKLDFPRFDGSEVLQWIFKAEQFFEYYKTPDAQRLTIAAIHMEKEVVPWFQMTNRSTPFQSWIDFTCALELEFGPSPYECTRSQLFKLSQIGSVHDYYTHFTAIANRVQGVTSDALMDCFVGGLKPDIQRDVLAQSPTTLIRCVSLAKLFEEKYFPKSKSFHSNFPSRHSNTGFKSPFTSSQSIKSTSLHPLLPSPTSPFQSNFPKQGNIKTMSLAEMQIRREKGLCYTCDEKFTPTHRCPNKQYLLLQMEDEETSELAPEPHHEPEQLNHHLSYNALKGSFGLGTMRFTGTINGMVVQILLDSGSSDNFLQPRIANCLKLPIEPAPNFQVLVGNENSLVAEGLVKQLEYKQTDVPQDPWLDLPTVTQPELVIIFVVPTTLPPSRSHNHTIPLVEGAKPVKSKTKNRKYGEGHARSRHYSSQALNAITIKDNFPIPTVDELIDELYGSNYFSKLDLRSGYHQILVATEDRHKTAFRTHHGHYEWLMMPFGLTNAPATFQSLMNEVFHEFLRKFILVFFDDILVYSSSMEEHLLHLELVLKLLQQHQLYANLSKCSFGLQKVDYLGHTVSGNGVAMDKDKVQAVLQWPIPANIKQLRGFLGLTGYYRKFIKSYVVIANLLTDLLKKDGFILGADATAAFSKLKKAITEAPSAYTRECFAITEAIAKFRHYLLGHKFVIKTDQKSLRSLTTQALHTPEQQ</sequence>
<keyword evidence="7" id="KW-0378">Hydrolase</keyword>
<evidence type="ECO:0000259" key="9">
    <source>
        <dbReference type="PROSITE" id="PS50878"/>
    </source>
</evidence>
<dbReference type="AlphaFoldDB" id="A0AAQ3NZ36"/>
<dbReference type="EC" id="2.7.7.49" evidence="1"/>